<dbReference type="EMBL" id="KV425602">
    <property type="protein sequence ID" value="KZT21860.1"/>
    <property type="molecule type" value="Genomic_DNA"/>
</dbReference>
<sequence>MAVLSIIKTEGRVESKFQSMEIVEAAAHLANEATEHVQPARAAESLAVYDSMRVEDPWVESVMDTVLDAY</sequence>
<organism evidence="1 2">
    <name type="scientific">Neolentinus lepideus HHB14362 ss-1</name>
    <dbReference type="NCBI Taxonomy" id="1314782"/>
    <lineage>
        <taxon>Eukaryota</taxon>
        <taxon>Fungi</taxon>
        <taxon>Dikarya</taxon>
        <taxon>Basidiomycota</taxon>
        <taxon>Agaricomycotina</taxon>
        <taxon>Agaricomycetes</taxon>
        <taxon>Gloeophyllales</taxon>
        <taxon>Gloeophyllaceae</taxon>
        <taxon>Neolentinus</taxon>
    </lineage>
</organism>
<name>A0A165Q3B9_9AGAM</name>
<dbReference type="Proteomes" id="UP000076761">
    <property type="component" value="Unassembled WGS sequence"/>
</dbReference>
<protein>
    <submittedName>
        <fullName evidence="1">Uncharacterized protein</fullName>
    </submittedName>
</protein>
<proteinExistence type="predicted"/>
<accession>A0A165Q3B9</accession>
<reference evidence="1 2" key="1">
    <citation type="journal article" date="2016" name="Mol. Biol. Evol.">
        <title>Comparative Genomics of Early-Diverging Mushroom-Forming Fungi Provides Insights into the Origins of Lignocellulose Decay Capabilities.</title>
        <authorList>
            <person name="Nagy L.G."/>
            <person name="Riley R."/>
            <person name="Tritt A."/>
            <person name="Adam C."/>
            <person name="Daum C."/>
            <person name="Floudas D."/>
            <person name="Sun H."/>
            <person name="Yadav J.S."/>
            <person name="Pangilinan J."/>
            <person name="Larsson K.H."/>
            <person name="Matsuura K."/>
            <person name="Barry K."/>
            <person name="Labutti K."/>
            <person name="Kuo R."/>
            <person name="Ohm R.A."/>
            <person name="Bhattacharya S.S."/>
            <person name="Shirouzu T."/>
            <person name="Yoshinaga Y."/>
            <person name="Martin F.M."/>
            <person name="Grigoriev I.V."/>
            <person name="Hibbett D.S."/>
        </authorList>
    </citation>
    <scope>NUCLEOTIDE SEQUENCE [LARGE SCALE GENOMIC DNA]</scope>
    <source>
        <strain evidence="1 2">HHB14362 ss-1</strain>
    </source>
</reference>
<dbReference type="InParanoid" id="A0A165Q3B9"/>
<evidence type="ECO:0000313" key="1">
    <source>
        <dbReference type="EMBL" id="KZT21860.1"/>
    </source>
</evidence>
<gene>
    <name evidence="1" type="ORF">NEOLEDRAFT_1138877</name>
</gene>
<evidence type="ECO:0000313" key="2">
    <source>
        <dbReference type="Proteomes" id="UP000076761"/>
    </source>
</evidence>
<keyword evidence="2" id="KW-1185">Reference proteome</keyword>
<dbReference type="AlphaFoldDB" id="A0A165Q3B9"/>